<feature type="region of interest" description="Disordered" evidence="1">
    <location>
        <begin position="479"/>
        <end position="498"/>
    </location>
</feature>
<feature type="compositionally biased region" description="Low complexity" evidence="1">
    <location>
        <begin position="603"/>
        <end position="621"/>
    </location>
</feature>
<organism evidence="2 3">
    <name type="scientific">Lepeophtheirus salmonis</name>
    <name type="common">Salmon louse</name>
    <name type="synonym">Caligus salmonis</name>
    <dbReference type="NCBI Taxonomy" id="72036"/>
    <lineage>
        <taxon>Eukaryota</taxon>
        <taxon>Metazoa</taxon>
        <taxon>Ecdysozoa</taxon>
        <taxon>Arthropoda</taxon>
        <taxon>Crustacea</taxon>
        <taxon>Multicrustacea</taxon>
        <taxon>Hexanauplia</taxon>
        <taxon>Copepoda</taxon>
        <taxon>Siphonostomatoida</taxon>
        <taxon>Caligidae</taxon>
        <taxon>Lepeophtheirus</taxon>
    </lineage>
</organism>
<dbReference type="CDD" id="cd00170">
    <property type="entry name" value="SEC14"/>
    <property type="match status" value="1"/>
</dbReference>
<dbReference type="PROSITE" id="PS50866">
    <property type="entry name" value="GOLD"/>
    <property type="match status" value="1"/>
</dbReference>
<gene>
    <name evidence="2" type="ORF">LSAA_3026</name>
</gene>
<dbReference type="SMART" id="SM01100">
    <property type="entry name" value="CRAL_TRIO_N"/>
    <property type="match status" value="1"/>
</dbReference>
<feature type="compositionally biased region" description="Basic and acidic residues" evidence="1">
    <location>
        <begin position="489"/>
        <end position="498"/>
    </location>
</feature>
<keyword evidence="3" id="KW-1185">Reference proteome</keyword>
<name>A0A7R8CG58_LEPSM</name>
<protein>
    <submittedName>
        <fullName evidence="2">Protein real-time,SEC14-like protein 5,SEC14-like protein 1,CRAL-TRIO domain-containing protein T23G5.2</fullName>
    </submittedName>
</protein>
<dbReference type="PROSITE" id="PS50191">
    <property type="entry name" value="CRAL_TRIO"/>
    <property type="match status" value="1"/>
</dbReference>
<dbReference type="Proteomes" id="UP000675881">
    <property type="component" value="Chromosome 11"/>
</dbReference>
<dbReference type="InterPro" id="IPR011074">
    <property type="entry name" value="CRAL/TRIO_N_dom"/>
</dbReference>
<sequence>MFPYGNLHPAKKNKSSSHEEGGASVVNKENESSEESQNNMSDTLSGGAGGASVNNNSHSSSGGSISSSQDNNSDDKVSEKVQSKVMLRRKSSVFRMATDGSTSNSGNTGDGHEEVVAKLEQDYIQMYLGLLSPIQESQLVRLKMCISELLKGKVPSDPVLLRFLRARDFNVEKAREMLSQSLVWRKKHGVDRILSEYELPEVLQKYFPGGWHYHDKEGRPLFILRLGQVDVKGIIKSVGEDGLTKLTLSICEEGLRLTEEASHKLNRPISTWCLLLDLEGLNMRHLWRPGMKALLHLIDICESNYPETLGRVLIIRAPRVFPIMWTLVSPLINDTSRSKILFHGGPDATHTGLNDYIEKEHIPIWLGGGNTAENFPEGGLVPKSYYMSEEDFEKDQSPGPRFLEESYYHSTSLSRGQVHEGTLRIVDIGAVVTWDFDVMKHDVVFTVFRLNSAICRGGDSPNNGAGHLLPTTTSSSLSSSFNFPHPHHHSESSDPHKSCIEKSWKEGVDYFRVENPIVCHDGESIQGSHVTAHKGTYILQWKFFDKSAGHGGPLDVIDSITQHKAKVMYYYETLNSMDYKGSMTSLLSCQSGFSTISKASHQSTSGVSSGVSSSVSDKIKV</sequence>
<feature type="region of interest" description="Disordered" evidence="1">
    <location>
        <begin position="600"/>
        <end position="621"/>
    </location>
</feature>
<dbReference type="PRINTS" id="PR00180">
    <property type="entry name" value="CRETINALDHBP"/>
</dbReference>
<dbReference type="PANTHER" id="PTHR23324:SF66">
    <property type="entry name" value="PROTEIN REAL-TIME"/>
    <property type="match status" value="1"/>
</dbReference>
<dbReference type="InterPro" id="IPR036865">
    <property type="entry name" value="CRAL-TRIO_dom_sf"/>
</dbReference>
<feature type="compositionally biased region" description="Low complexity" evidence="1">
    <location>
        <begin position="51"/>
        <end position="71"/>
    </location>
</feature>
<evidence type="ECO:0000313" key="2">
    <source>
        <dbReference type="EMBL" id="CAF2812888.1"/>
    </source>
</evidence>
<feature type="compositionally biased region" description="Basic and acidic residues" evidence="1">
    <location>
        <begin position="73"/>
        <end position="82"/>
    </location>
</feature>
<dbReference type="InterPro" id="IPR036273">
    <property type="entry name" value="CRAL/TRIO_N_dom_sf"/>
</dbReference>
<reference evidence="2" key="1">
    <citation type="submission" date="2021-02" db="EMBL/GenBank/DDBJ databases">
        <authorList>
            <person name="Bekaert M."/>
        </authorList>
    </citation>
    <scope>NUCLEOTIDE SEQUENCE</scope>
    <source>
        <strain evidence="2">IoA-00</strain>
    </source>
</reference>
<dbReference type="InterPro" id="IPR009038">
    <property type="entry name" value="GOLD_dom"/>
</dbReference>
<dbReference type="SMART" id="SM00516">
    <property type="entry name" value="SEC14"/>
    <property type="match status" value="1"/>
</dbReference>
<dbReference type="SUPFAM" id="SSF46938">
    <property type="entry name" value="CRAL/TRIO N-terminal domain"/>
    <property type="match status" value="1"/>
</dbReference>
<dbReference type="Pfam" id="PF03765">
    <property type="entry name" value="CRAL_TRIO_N"/>
    <property type="match status" value="1"/>
</dbReference>
<feature type="region of interest" description="Disordered" evidence="1">
    <location>
        <begin position="1"/>
        <end position="82"/>
    </location>
</feature>
<dbReference type="InterPro" id="IPR001251">
    <property type="entry name" value="CRAL-TRIO_dom"/>
</dbReference>
<dbReference type="EMBL" id="HG994590">
    <property type="protein sequence ID" value="CAF2812888.1"/>
    <property type="molecule type" value="Genomic_DNA"/>
</dbReference>
<dbReference type="Gene3D" id="2.60.120.680">
    <property type="entry name" value="GOLD domain"/>
    <property type="match status" value="1"/>
</dbReference>
<dbReference type="InterPro" id="IPR036598">
    <property type="entry name" value="GOLD_dom_sf"/>
</dbReference>
<dbReference type="SUPFAM" id="SSF101576">
    <property type="entry name" value="Supernatant protein factor (SPF), C-terminal domain"/>
    <property type="match status" value="1"/>
</dbReference>
<dbReference type="Pfam" id="PF00650">
    <property type="entry name" value="CRAL_TRIO"/>
    <property type="match status" value="1"/>
</dbReference>
<dbReference type="Gene3D" id="3.40.525.10">
    <property type="entry name" value="CRAL-TRIO lipid binding domain"/>
    <property type="match status" value="1"/>
</dbReference>
<dbReference type="OrthoDB" id="30289at2759"/>
<dbReference type="GO" id="GO:0005737">
    <property type="term" value="C:cytoplasm"/>
    <property type="evidence" value="ECO:0007669"/>
    <property type="project" value="TreeGrafter"/>
</dbReference>
<dbReference type="InterPro" id="IPR051064">
    <property type="entry name" value="SEC14/CRAL-TRIO_domain"/>
</dbReference>
<evidence type="ECO:0000256" key="1">
    <source>
        <dbReference type="SAM" id="MobiDB-lite"/>
    </source>
</evidence>
<evidence type="ECO:0000313" key="3">
    <source>
        <dbReference type="Proteomes" id="UP000675881"/>
    </source>
</evidence>
<accession>A0A7R8CG58</accession>
<dbReference type="SUPFAM" id="SSF52087">
    <property type="entry name" value="CRAL/TRIO domain"/>
    <property type="match status" value="1"/>
</dbReference>
<dbReference type="PANTHER" id="PTHR23324">
    <property type="entry name" value="SEC14 RELATED PROTEIN"/>
    <property type="match status" value="1"/>
</dbReference>
<proteinExistence type="predicted"/>
<dbReference type="AlphaFoldDB" id="A0A7R8CG58"/>